<proteinExistence type="predicted"/>
<keyword evidence="5" id="KW-0812">Transmembrane</keyword>
<gene>
    <name evidence="13" type="ORF">GAK30_00135</name>
</gene>
<feature type="signal peptide" evidence="11">
    <location>
        <begin position="1"/>
        <end position="19"/>
    </location>
</feature>
<comment type="subcellular location">
    <subcellularLocation>
        <location evidence="1">Cell outer membrane</location>
        <topology evidence="1">Multi-pass membrane protein</topology>
    </subcellularLocation>
</comment>
<keyword evidence="9" id="KW-0472">Membrane</keyword>
<evidence type="ECO:0000256" key="8">
    <source>
        <dbReference type="ARBA" id="ARBA00023114"/>
    </source>
</evidence>
<evidence type="ECO:0000256" key="3">
    <source>
        <dbReference type="ARBA" id="ARBA00022448"/>
    </source>
</evidence>
<evidence type="ECO:0000313" key="14">
    <source>
        <dbReference type="Proteomes" id="UP000461670"/>
    </source>
</evidence>
<evidence type="ECO:0000256" key="4">
    <source>
        <dbReference type="ARBA" id="ARBA00022452"/>
    </source>
</evidence>
<keyword evidence="4" id="KW-1134">Transmembrane beta strand</keyword>
<dbReference type="InterPro" id="IPR050298">
    <property type="entry name" value="Gram-neg_bact_OMP"/>
</dbReference>
<comment type="caution">
    <text evidence="13">The sequence shown here is derived from an EMBL/GenBank/DDBJ whole genome shotgun (WGS) entry which is preliminary data.</text>
</comment>
<protein>
    <submittedName>
        <fullName evidence="13">Outer membrane porin protein 32</fullName>
    </submittedName>
</protein>
<dbReference type="PRINTS" id="PR00184">
    <property type="entry name" value="NEISSPPORIN"/>
</dbReference>
<dbReference type="GO" id="GO:0009279">
    <property type="term" value="C:cell outer membrane"/>
    <property type="evidence" value="ECO:0007669"/>
    <property type="project" value="UniProtKB-SubCell"/>
</dbReference>
<dbReference type="Gene3D" id="2.40.160.10">
    <property type="entry name" value="Porin"/>
    <property type="match status" value="1"/>
</dbReference>
<dbReference type="InterPro" id="IPR033900">
    <property type="entry name" value="Gram_neg_porin_domain"/>
</dbReference>
<evidence type="ECO:0000256" key="11">
    <source>
        <dbReference type="SAM" id="SignalP"/>
    </source>
</evidence>
<keyword evidence="3" id="KW-0813">Transport</keyword>
<dbReference type="PANTHER" id="PTHR34501">
    <property type="entry name" value="PROTEIN YDDL-RELATED"/>
    <property type="match status" value="1"/>
</dbReference>
<evidence type="ECO:0000256" key="5">
    <source>
        <dbReference type="ARBA" id="ARBA00022692"/>
    </source>
</evidence>
<evidence type="ECO:0000256" key="7">
    <source>
        <dbReference type="ARBA" id="ARBA00023065"/>
    </source>
</evidence>
<dbReference type="GO" id="GO:0046930">
    <property type="term" value="C:pore complex"/>
    <property type="evidence" value="ECO:0007669"/>
    <property type="project" value="UniProtKB-KW"/>
</dbReference>
<evidence type="ECO:0000313" key="13">
    <source>
        <dbReference type="EMBL" id="KAF1024115.1"/>
    </source>
</evidence>
<accession>A0A7V8FSI9</accession>
<comment type="subunit">
    <text evidence="2">Homotrimer.</text>
</comment>
<dbReference type="Proteomes" id="UP000461670">
    <property type="component" value="Unassembled WGS sequence"/>
</dbReference>
<evidence type="ECO:0000256" key="6">
    <source>
        <dbReference type="ARBA" id="ARBA00022729"/>
    </source>
</evidence>
<dbReference type="CDD" id="cd00342">
    <property type="entry name" value="gram_neg_porins"/>
    <property type="match status" value="1"/>
</dbReference>
<evidence type="ECO:0000256" key="1">
    <source>
        <dbReference type="ARBA" id="ARBA00004571"/>
    </source>
</evidence>
<dbReference type="SUPFAM" id="SSF56935">
    <property type="entry name" value="Porins"/>
    <property type="match status" value="1"/>
</dbReference>
<feature type="chain" id="PRO_5031155454" evidence="11">
    <location>
        <begin position="20"/>
        <end position="339"/>
    </location>
</feature>
<dbReference type="InterPro" id="IPR023614">
    <property type="entry name" value="Porin_dom_sf"/>
</dbReference>
<dbReference type="AlphaFoldDB" id="A0A7V8FSI9"/>
<sequence length="339" mass="34783">MKKSLIALAVLAASGAAMAQSSVTLYGSADVNYTWDNVSGSGAKYRQNSGGLVGSRIGFRGVEDLGNGLKAGFVVETGYNVDSGTGSSTGLGNRQSFLSLAGGFGEVRFGKQYTLNDTFVGNYGGAFGGAWNNAASALTSNGARNQNAATYISPNFSGFKVTGQIATKEAQSGDWTTPAGTTQKAPYSLGLDYANGPVGVGLTAGKNGAAGTKGLYQLGGSYDFGPVALLGAWEYDQNKDKKNTATIGAKVPFGATTLRIAYNYQQEAGRASRGLYGSGFTAGGPSSGKIQGLGIGADYKLSKRSNVYAGASYLKAKNDVFTGGKDTASQVTAGFDHWF</sequence>
<dbReference type="PRINTS" id="PR00182">
    <property type="entry name" value="ECOLNEIPORIN"/>
</dbReference>
<dbReference type="Pfam" id="PF13609">
    <property type="entry name" value="Porin_4"/>
    <property type="match status" value="1"/>
</dbReference>
<keyword evidence="8" id="KW-0626">Porin</keyword>
<evidence type="ECO:0000256" key="9">
    <source>
        <dbReference type="ARBA" id="ARBA00023136"/>
    </source>
</evidence>
<dbReference type="PANTHER" id="PTHR34501:SF9">
    <property type="entry name" value="MAJOR OUTER MEMBRANE PROTEIN P.IA"/>
    <property type="match status" value="1"/>
</dbReference>
<dbReference type="EMBL" id="WNDQ01000001">
    <property type="protein sequence ID" value="KAF1024115.1"/>
    <property type="molecule type" value="Genomic_DNA"/>
</dbReference>
<evidence type="ECO:0000259" key="12">
    <source>
        <dbReference type="Pfam" id="PF13609"/>
    </source>
</evidence>
<keyword evidence="7" id="KW-0406">Ion transport</keyword>
<keyword evidence="6 11" id="KW-0732">Signal</keyword>
<evidence type="ECO:0000256" key="10">
    <source>
        <dbReference type="ARBA" id="ARBA00023237"/>
    </source>
</evidence>
<organism evidence="13 14">
    <name type="scientific">Paracidovorax wautersii</name>
    <dbReference type="NCBI Taxonomy" id="1177982"/>
    <lineage>
        <taxon>Bacteria</taxon>
        <taxon>Pseudomonadati</taxon>
        <taxon>Pseudomonadota</taxon>
        <taxon>Betaproteobacteria</taxon>
        <taxon>Burkholderiales</taxon>
        <taxon>Comamonadaceae</taxon>
        <taxon>Paracidovorax</taxon>
    </lineage>
</organism>
<dbReference type="GO" id="GO:0015288">
    <property type="term" value="F:porin activity"/>
    <property type="evidence" value="ECO:0007669"/>
    <property type="project" value="UniProtKB-KW"/>
</dbReference>
<name>A0A7V8FSI9_9BURK</name>
<dbReference type="GO" id="GO:0034220">
    <property type="term" value="P:monoatomic ion transmembrane transport"/>
    <property type="evidence" value="ECO:0007669"/>
    <property type="project" value="InterPro"/>
</dbReference>
<reference evidence="14" key="1">
    <citation type="journal article" date="2020" name="MBio">
        <title>Horizontal gene transfer to a defensive symbiont with a reduced genome amongst a multipartite beetle microbiome.</title>
        <authorList>
            <person name="Waterworth S.C."/>
            <person name="Florez L.V."/>
            <person name="Rees E.R."/>
            <person name="Hertweck C."/>
            <person name="Kaltenpoth M."/>
            <person name="Kwan J.C."/>
        </authorList>
    </citation>
    <scope>NUCLEOTIDE SEQUENCE [LARGE SCALE GENOMIC DNA]</scope>
</reference>
<feature type="domain" description="Porin" evidence="12">
    <location>
        <begin position="7"/>
        <end position="318"/>
    </location>
</feature>
<keyword evidence="10" id="KW-0998">Cell outer membrane</keyword>
<dbReference type="InterPro" id="IPR001702">
    <property type="entry name" value="Porin_Gram-ve"/>
</dbReference>
<dbReference type="InterPro" id="IPR002299">
    <property type="entry name" value="Porin_Neis"/>
</dbReference>
<evidence type="ECO:0000256" key="2">
    <source>
        <dbReference type="ARBA" id="ARBA00011233"/>
    </source>
</evidence>